<feature type="chain" id="PRO_5046677207" description="Transporter substrate-binding domain-containing protein" evidence="1">
    <location>
        <begin position="22"/>
        <end position="274"/>
    </location>
</feature>
<protein>
    <recommendedName>
        <fullName evidence="4">Transporter substrate-binding domain-containing protein</fullName>
    </recommendedName>
</protein>
<accession>A0ABW7H0E9</accession>
<proteinExistence type="predicted"/>
<sequence length="274" mass="30532">MGMKWWVVALVGWLGSLVACAAPVCPDPVRIGYLNVHAPPMLLGQGQEFTDPPGWQVLAMREAARKLGCRVRETRLPGLRLDAMLNQGDVDFSLFFGVTEERLQWLRFPLDAAGQPDRAWAPLMGSLVLYAPAGSPQAQPGVAWDGHRLAPGVRVGVVSRTVQEKWARQHSWPLERTLTIDNAMQMLRAQRFDLLLTTRETMRPEWVQGGALLVELSPAVDHLPFFVVASRRMWEQDAAFTQAFWQEACRAVRQLAPDARPAECGVRVGPAVKH</sequence>
<evidence type="ECO:0000313" key="3">
    <source>
        <dbReference type="Proteomes" id="UP001606303"/>
    </source>
</evidence>
<keyword evidence="3" id="KW-1185">Reference proteome</keyword>
<dbReference type="Gene3D" id="3.40.190.10">
    <property type="entry name" value="Periplasmic binding protein-like II"/>
    <property type="match status" value="2"/>
</dbReference>
<feature type="signal peptide" evidence="1">
    <location>
        <begin position="1"/>
        <end position="21"/>
    </location>
</feature>
<gene>
    <name evidence="2" type="ORF">ACG01O_13865</name>
</gene>
<dbReference type="Proteomes" id="UP001606303">
    <property type="component" value="Unassembled WGS sequence"/>
</dbReference>
<evidence type="ECO:0000313" key="2">
    <source>
        <dbReference type="EMBL" id="MFG6467707.1"/>
    </source>
</evidence>
<dbReference type="EMBL" id="JBIGIB010000003">
    <property type="protein sequence ID" value="MFG6467707.1"/>
    <property type="molecule type" value="Genomic_DNA"/>
</dbReference>
<evidence type="ECO:0008006" key="4">
    <source>
        <dbReference type="Google" id="ProtNLM"/>
    </source>
</evidence>
<name>A0ABW7H0E9_9BURK</name>
<dbReference type="PROSITE" id="PS51257">
    <property type="entry name" value="PROKAR_LIPOPROTEIN"/>
    <property type="match status" value="1"/>
</dbReference>
<dbReference type="SUPFAM" id="SSF53850">
    <property type="entry name" value="Periplasmic binding protein-like II"/>
    <property type="match status" value="1"/>
</dbReference>
<dbReference type="RefSeq" id="WP_394385534.1">
    <property type="nucleotide sequence ID" value="NZ_JBIGIB010000003.1"/>
</dbReference>
<keyword evidence="1" id="KW-0732">Signal</keyword>
<comment type="caution">
    <text evidence="2">The sequence shown here is derived from an EMBL/GenBank/DDBJ whole genome shotgun (WGS) entry which is preliminary data.</text>
</comment>
<reference evidence="2 3" key="1">
    <citation type="submission" date="2024-08" db="EMBL/GenBank/DDBJ databases">
        <authorList>
            <person name="Lu H."/>
        </authorList>
    </citation>
    <scope>NUCLEOTIDE SEQUENCE [LARGE SCALE GENOMIC DNA]</scope>
    <source>
        <strain evidence="2 3">BYS87W</strain>
    </source>
</reference>
<organism evidence="2 3">
    <name type="scientific">Pelomonas baiyunensis</name>
    <dbReference type="NCBI Taxonomy" id="3299026"/>
    <lineage>
        <taxon>Bacteria</taxon>
        <taxon>Pseudomonadati</taxon>
        <taxon>Pseudomonadota</taxon>
        <taxon>Betaproteobacteria</taxon>
        <taxon>Burkholderiales</taxon>
        <taxon>Sphaerotilaceae</taxon>
        <taxon>Roseateles</taxon>
    </lineage>
</organism>
<evidence type="ECO:0000256" key="1">
    <source>
        <dbReference type="SAM" id="SignalP"/>
    </source>
</evidence>